<protein>
    <submittedName>
        <fullName evidence="1">Uncharacterized protein</fullName>
    </submittedName>
</protein>
<proteinExistence type="predicted"/>
<gene>
    <name evidence="1" type="ORF">FA95DRAFT_1681592</name>
</gene>
<evidence type="ECO:0000313" key="1">
    <source>
        <dbReference type="EMBL" id="KAI0043883.1"/>
    </source>
</evidence>
<accession>A0ACB8RK49</accession>
<reference evidence="1" key="1">
    <citation type="submission" date="2021-02" db="EMBL/GenBank/DDBJ databases">
        <authorList>
            <consortium name="DOE Joint Genome Institute"/>
            <person name="Ahrendt S."/>
            <person name="Looney B.P."/>
            <person name="Miyauchi S."/>
            <person name="Morin E."/>
            <person name="Drula E."/>
            <person name="Courty P.E."/>
            <person name="Chicoki N."/>
            <person name="Fauchery L."/>
            <person name="Kohler A."/>
            <person name="Kuo A."/>
            <person name="Labutti K."/>
            <person name="Pangilinan J."/>
            <person name="Lipzen A."/>
            <person name="Riley R."/>
            <person name="Andreopoulos W."/>
            <person name="He G."/>
            <person name="Johnson J."/>
            <person name="Barry K.W."/>
            <person name="Grigoriev I.V."/>
            <person name="Nagy L."/>
            <person name="Hibbett D."/>
            <person name="Henrissat B."/>
            <person name="Matheny P.B."/>
            <person name="Labbe J."/>
            <person name="Martin F."/>
        </authorList>
    </citation>
    <scope>NUCLEOTIDE SEQUENCE</scope>
    <source>
        <strain evidence="1">FP105234-sp</strain>
    </source>
</reference>
<comment type="caution">
    <text evidence="1">The sequence shown here is derived from an EMBL/GenBank/DDBJ whole genome shotgun (WGS) entry which is preliminary data.</text>
</comment>
<evidence type="ECO:0000313" key="2">
    <source>
        <dbReference type="Proteomes" id="UP000814033"/>
    </source>
</evidence>
<dbReference type="Proteomes" id="UP000814033">
    <property type="component" value="Unassembled WGS sequence"/>
</dbReference>
<sequence>MLPNRAARRKFSQWRSAHRILVYDVDSSVLPEGNNILGLLRKFRTELGVAVEPASPSPAGGVKLEHQLLWLKGGFQTVWRERHDLIDSEQAPDHDEDESPSPPNMASPTIEKADAGLGTSAAAARGPALRPNHLPMSAFTVSSTTSSQRSGAAHHQRYLGKQAAAAREHVHPSAPVDPASGESAPASGSVAYNPFYDTIRQNLELSQGITERITLRISKDAKERVTDLPFLWLREIGRWAGVDGEGMDDDDEGGGSGSGLGSGRSGSEMSGTDSGDDSGSGREHQDIVKAPLRVHFPATQPDVPHDDEGGEDMAEGSEALAMQFYRIELGEQRRLMGVMEHHSRESGDVIGDDAEGGGRTKQGKRRKSKKTSSGSGKDGAKGSTRGGHAKGGFPYSITAGVEKGAKNRYRNIWPFEHARVRLQKSKTRPSEDTTIPEREKNQPAPLYALKLPPASQFLPPAQLALPSGTVLSLPLETPKASSSDDYVNASYVQPIGTKKRYIATQGPLPETFNDFWLLVWEQNVHVIVMLTREVEGAVIKCGNYWSGSVFGPLRLKVVEVSGAQEEGERVVHPSGSFFPVMSKAPDRTPAADTIRRVLELTHTGYPSLPPRRVVQLQYLEWPDLNVPEDPRGVLKLIRTVERETEVSEEARGGWEGVRRPDHWRGRAIRSSGGSVRRITDEGSPSGTGSTGSSSPPLDDDVDANSGIVKHALGEHPVLLHCSAGVGRTGGFIAVDAVLDGVRREMRKSREGQLKANAAAGSAGSQASGSDSGALASGSGSGNDASGSGNDASGSGNDASGSGNSGGSRGSGSPRVEMDVDEASGGGSVVMKDAALATSLPAAVPVPVAAARPQLLRAASSASSSVPMDIDRKPALLPSLWIGADPRRGTQTSASSSMSPPQAPRMPPSRGSFTSLPPSSASPDSRSLSPDVLSDESNSMSPPGGLPRSFSALTSLSYSALPATAPPVDPRTRTFSVPTGRLGASFSSSPPLVLPSVPPRTLVRALATDNEESPAARSTAPSSLFSGNESSWPTDPSSVDLPSRIRGRGDVLRSSLAKEPLGNTAQQQQQQLSSVSPPQPDNDSPPLLAPTTLSSTASRAASPPAFDYTQPRRLHDDKNSPPLLSTLDEPIHRVIEDMREQRMSLCQSLRQYVFVHRAVIEGVLALVDEERELYGDSFMDTDAAERAREAERHAAHKSDAGMTVVQSVAMAMAMSGGSAKRGPSPTELPHEDKRGDARLAKRPSIKRRLRSSDEESAPEKLRQKTAPATPPEGTL</sequence>
<keyword evidence="2" id="KW-1185">Reference proteome</keyword>
<name>A0ACB8RK49_9AGAM</name>
<organism evidence="1 2">
    <name type="scientific">Auriscalpium vulgare</name>
    <dbReference type="NCBI Taxonomy" id="40419"/>
    <lineage>
        <taxon>Eukaryota</taxon>
        <taxon>Fungi</taxon>
        <taxon>Dikarya</taxon>
        <taxon>Basidiomycota</taxon>
        <taxon>Agaricomycotina</taxon>
        <taxon>Agaricomycetes</taxon>
        <taxon>Russulales</taxon>
        <taxon>Auriscalpiaceae</taxon>
        <taxon>Auriscalpium</taxon>
    </lineage>
</organism>
<reference evidence="1" key="2">
    <citation type="journal article" date="2022" name="New Phytol.">
        <title>Evolutionary transition to the ectomycorrhizal habit in the genomes of a hyperdiverse lineage of mushroom-forming fungi.</title>
        <authorList>
            <person name="Looney B."/>
            <person name="Miyauchi S."/>
            <person name="Morin E."/>
            <person name="Drula E."/>
            <person name="Courty P.E."/>
            <person name="Kohler A."/>
            <person name="Kuo A."/>
            <person name="LaButti K."/>
            <person name="Pangilinan J."/>
            <person name="Lipzen A."/>
            <person name="Riley R."/>
            <person name="Andreopoulos W."/>
            <person name="He G."/>
            <person name="Johnson J."/>
            <person name="Nolan M."/>
            <person name="Tritt A."/>
            <person name="Barry K.W."/>
            <person name="Grigoriev I.V."/>
            <person name="Nagy L.G."/>
            <person name="Hibbett D."/>
            <person name="Henrissat B."/>
            <person name="Matheny P.B."/>
            <person name="Labbe J."/>
            <person name="Martin F.M."/>
        </authorList>
    </citation>
    <scope>NUCLEOTIDE SEQUENCE</scope>
    <source>
        <strain evidence="1">FP105234-sp</strain>
    </source>
</reference>
<dbReference type="EMBL" id="MU276001">
    <property type="protein sequence ID" value="KAI0043883.1"/>
    <property type="molecule type" value="Genomic_DNA"/>
</dbReference>